<proteinExistence type="predicted"/>
<feature type="domain" description="PhnB-like" evidence="1">
    <location>
        <begin position="4"/>
        <end position="28"/>
    </location>
</feature>
<dbReference type="RefSeq" id="WP_205098502.1">
    <property type="nucleotide sequence ID" value="NZ_CAJNAQ010000002.1"/>
</dbReference>
<sequence length="183" mass="21098">MQNSITTCLMFDKNAEEAIHFYIEIFNKAFGNVKGESKILKVTRFGKEELKDLLDVPDVPKDMMPGPVGSVKTIRFLLNGQEFVAVNGGGYFGKFHESMSLYVSCDNQKQIDILYDALAVEGELQPCGWVKDRFGVSWQITPEFLWQIDEDYDKQRSQKVMSALYKMNKIDIKKIKEVWNSEY</sequence>
<dbReference type="PANTHER" id="PTHR33990">
    <property type="entry name" value="PROTEIN YJDN-RELATED"/>
    <property type="match status" value="1"/>
</dbReference>
<dbReference type="AlphaFoldDB" id="A0A812EYY3"/>
<reference evidence="2" key="1">
    <citation type="submission" date="2021-02" db="EMBL/GenBank/DDBJ databases">
        <authorList>
            <person name="Han P."/>
        </authorList>
    </citation>
    <scope>NUCLEOTIDE SEQUENCE</scope>
    <source>
        <strain evidence="2">Candidatus Nitrosotenuis uzonensis 5A</strain>
    </source>
</reference>
<dbReference type="PIRSF" id="PIRSF021700">
    <property type="entry name" value="3_dmu_93_MTrfase"/>
    <property type="match status" value="1"/>
</dbReference>
<protein>
    <recommendedName>
        <fullName evidence="1">PhnB-like domain-containing protein</fullName>
    </recommendedName>
</protein>
<evidence type="ECO:0000259" key="1">
    <source>
        <dbReference type="Pfam" id="PF06983"/>
    </source>
</evidence>
<dbReference type="Proteomes" id="UP000655759">
    <property type="component" value="Unassembled WGS sequence"/>
</dbReference>
<comment type="caution">
    <text evidence="2">The sequence shown here is derived from an EMBL/GenBank/DDBJ whole genome shotgun (WGS) entry which is preliminary data.</text>
</comment>
<feature type="domain" description="PhnB-like" evidence="1">
    <location>
        <begin position="55"/>
        <end position="141"/>
    </location>
</feature>
<dbReference type="Pfam" id="PF06983">
    <property type="entry name" value="3-dmu-9_3-mt"/>
    <property type="match status" value="2"/>
</dbReference>
<dbReference type="InterPro" id="IPR028973">
    <property type="entry name" value="PhnB-like"/>
</dbReference>
<gene>
    <name evidence="2" type="ORF">NUZ5A_20616</name>
</gene>
<dbReference type="Gene3D" id="3.10.180.10">
    <property type="entry name" value="2,3-Dihydroxybiphenyl 1,2-Dioxygenase, domain 1"/>
    <property type="match status" value="1"/>
</dbReference>
<accession>A0A812EYY3</accession>
<dbReference type="SUPFAM" id="SSF54593">
    <property type="entry name" value="Glyoxalase/Bleomycin resistance protein/Dihydroxybiphenyl dioxygenase"/>
    <property type="match status" value="1"/>
</dbReference>
<dbReference type="EMBL" id="CAJNAQ010000002">
    <property type="protein sequence ID" value="CAE6489458.1"/>
    <property type="molecule type" value="Genomic_DNA"/>
</dbReference>
<evidence type="ECO:0000313" key="3">
    <source>
        <dbReference type="Proteomes" id="UP000655759"/>
    </source>
</evidence>
<evidence type="ECO:0000313" key="2">
    <source>
        <dbReference type="EMBL" id="CAE6489458.1"/>
    </source>
</evidence>
<dbReference type="CDD" id="cd06588">
    <property type="entry name" value="PhnB_like"/>
    <property type="match status" value="1"/>
</dbReference>
<dbReference type="InterPro" id="IPR009725">
    <property type="entry name" value="3_dmu_93_MTrfase"/>
</dbReference>
<organism evidence="2 3">
    <name type="scientific">Candidatus Nitrosotenuis uzonensis</name>
    <dbReference type="NCBI Taxonomy" id="1407055"/>
    <lineage>
        <taxon>Archaea</taxon>
        <taxon>Nitrososphaerota</taxon>
        <taxon>Candidatus Nitrosotenuis</taxon>
    </lineage>
</organism>
<name>A0A812EYY3_9ARCH</name>
<dbReference type="InterPro" id="IPR029068">
    <property type="entry name" value="Glyas_Bleomycin-R_OHBP_Dase"/>
</dbReference>